<dbReference type="InParanoid" id="T1FIA0"/>
<dbReference type="HOGENOM" id="CLU_000680_29_4_1"/>
<dbReference type="KEGG" id="hro:HELRODRAFT_182498"/>
<dbReference type="InterPro" id="IPR036691">
    <property type="entry name" value="Endo/exonu/phosph_ase_sf"/>
</dbReference>
<reference evidence="2" key="3">
    <citation type="submission" date="2015-06" db="UniProtKB">
        <authorList>
            <consortium name="EnsemblMetazoa"/>
        </authorList>
    </citation>
    <scope>IDENTIFICATION</scope>
</reference>
<dbReference type="RefSeq" id="XP_009030998.1">
    <property type="nucleotide sequence ID" value="XM_009032750.1"/>
</dbReference>
<evidence type="ECO:0000313" key="3">
    <source>
        <dbReference type="Proteomes" id="UP000015101"/>
    </source>
</evidence>
<gene>
    <name evidence="2" type="primary">20208549</name>
    <name evidence="1" type="ORF">HELRODRAFT_182498</name>
</gene>
<name>T1FIA0_HELRO</name>
<evidence type="ECO:0000313" key="1">
    <source>
        <dbReference type="EMBL" id="ESN90909.1"/>
    </source>
</evidence>
<dbReference type="PANTHER" id="PTHR37445:SF3">
    <property type="entry name" value="ZINC FINGER PHD-TYPE DOMAIN-CONTAINING PROTEIN"/>
    <property type="match status" value="1"/>
</dbReference>
<evidence type="ECO:0008006" key="4">
    <source>
        <dbReference type="Google" id="ProtNLM"/>
    </source>
</evidence>
<dbReference type="PANTHER" id="PTHR37445">
    <property type="entry name" value="PROTEIN CBG24663"/>
    <property type="match status" value="1"/>
</dbReference>
<dbReference type="AlphaFoldDB" id="T1FIA0"/>
<reference evidence="3" key="1">
    <citation type="submission" date="2012-12" db="EMBL/GenBank/DDBJ databases">
        <authorList>
            <person name="Hellsten U."/>
            <person name="Grimwood J."/>
            <person name="Chapman J.A."/>
            <person name="Shapiro H."/>
            <person name="Aerts A."/>
            <person name="Otillar R.P."/>
            <person name="Terry A.Y."/>
            <person name="Boore J.L."/>
            <person name="Simakov O."/>
            <person name="Marletaz F."/>
            <person name="Cho S.-J."/>
            <person name="Edsinger-Gonzales E."/>
            <person name="Havlak P."/>
            <person name="Kuo D.-H."/>
            <person name="Larsson T."/>
            <person name="Lv J."/>
            <person name="Arendt D."/>
            <person name="Savage R."/>
            <person name="Osoegawa K."/>
            <person name="de Jong P."/>
            <person name="Lindberg D.R."/>
            <person name="Seaver E.C."/>
            <person name="Weisblat D.A."/>
            <person name="Putnam N.H."/>
            <person name="Grigoriev I.V."/>
            <person name="Rokhsar D.S."/>
        </authorList>
    </citation>
    <scope>NUCLEOTIDE SEQUENCE</scope>
</reference>
<dbReference type="Proteomes" id="UP000015101">
    <property type="component" value="Unassembled WGS sequence"/>
</dbReference>
<dbReference type="Gene3D" id="3.60.10.10">
    <property type="entry name" value="Endonuclease/exonuclease/phosphatase"/>
    <property type="match status" value="1"/>
</dbReference>
<accession>T1FIA0</accession>
<dbReference type="OrthoDB" id="10072198at2759"/>
<sequence>MLAKLDVNRDEMLSKIDKLDEMNMMVKSEIENIKSIINSNENKFSQVNRSDDGLRSEIDSMKKEMTVTFASIIKRNVDSINNVVKVVQKTLAEVDETKKKETNLIIFRLKEGENDRANVETIFKHLTDDVTEKNILKITRLGKKDENKIRPLLVKLENIGIKSLIMKNVYKIKSLAEEYAGIGLSDDLTKEQRQEYKMLRTGWKRENSVVSNENETKHTSSISTEEVMSRNDVMSDCNVLLGMLNIRSINSNSDKVYEMIQDGLDILVLVETWHGSTENIDLPPFDTFEVVALKFVINSKDFVLLSLYRPGSVQVNALYFEELSKVLDNITLLSSSILLLDLFETFNLTNLISEPTHERGGTLDLVVCSENFHVSISNIFLSGVYSDHSLINYALTLKFWKDYIWTKSSRNSINVKHGTSAVLLSELTCQPVVSSRPLKLAYKN</sequence>
<protein>
    <recommendedName>
        <fullName evidence="4">Endonuclease/exonuclease/phosphatase domain-containing protein</fullName>
    </recommendedName>
</protein>
<evidence type="ECO:0000313" key="2">
    <source>
        <dbReference type="EnsemblMetazoa" id="HelroP182498"/>
    </source>
</evidence>
<dbReference type="EMBL" id="KB097739">
    <property type="protein sequence ID" value="ESN90909.1"/>
    <property type="molecule type" value="Genomic_DNA"/>
</dbReference>
<proteinExistence type="predicted"/>
<dbReference type="SUPFAM" id="SSF56219">
    <property type="entry name" value="DNase I-like"/>
    <property type="match status" value="1"/>
</dbReference>
<keyword evidence="3" id="KW-1185">Reference proteome</keyword>
<reference evidence="1 3" key="2">
    <citation type="journal article" date="2013" name="Nature">
        <title>Insights into bilaterian evolution from three spiralian genomes.</title>
        <authorList>
            <person name="Simakov O."/>
            <person name="Marletaz F."/>
            <person name="Cho S.J."/>
            <person name="Edsinger-Gonzales E."/>
            <person name="Havlak P."/>
            <person name="Hellsten U."/>
            <person name="Kuo D.H."/>
            <person name="Larsson T."/>
            <person name="Lv J."/>
            <person name="Arendt D."/>
            <person name="Savage R."/>
            <person name="Osoegawa K."/>
            <person name="de Jong P."/>
            <person name="Grimwood J."/>
            <person name="Chapman J.A."/>
            <person name="Shapiro H."/>
            <person name="Aerts A."/>
            <person name="Otillar R.P."/>
            <person name="Terry A.Y."/>
            <person name="Boore J.L."/>
            <person name="Grigoriev I.V."/>
            <person name="Lindberg D.R."/>
            <person name="Seaver E.C."/>
            <person name="Weisblat D.A."/>
            <person name="Putnam N.H."/>
            <person name="Rokhsar D.S."/>
        </authorList>
    </citation>
    <scope>NUCLEOTIDE SEQUENCE</scope>
</reference>
<organism evidence="2 3">
    <name type="scientific">Helobdella robusta</name>
    <name type="common">Californian leech</name>
    <dbReference type="NCBI Taxonomy" id="6412"/>
    <lineage>
        <taxon>Eukaryota</taxon>
        <taxon>Metazoa</taxon>
        <taxon>Spiralia</taxon>
        <taxon>Lophotrochozoa</taxon>
        <taxon>Annelida</taxon>
        <taxon>Clitellata</taxon>
        <taxon>Hirudinea</taxon>
        <taxon>Rhynchobdellida</taxon>
        <taxon>Glossiphoniidae</taxon>
        <taxon>Helobdella</taxon>
    </lineage>
</organism>
<dbReference type="EMBL" id="AMQM01008220">
    <property type="status" value="NOT_ANNOTATED_CDS"/>
    <property type="molecule type" value="Genomic_DNA"/>
</dbReference>
<dbReference type="EnsemblMetazoa" id="HelroT182498">
    <property type="protein sequence ID" value="HelroP182498"/>
    <property type="gene ID" value="HelroG182498"/>
</dbReference>
<dbReference type="GeneID" id="20208549"/>
<dbReference type="CTD" id="20208549"/>